<name>A0A6P6XJ86_DERPT</name>
<keyword evidence="7" id="KW-0687">Ribonucleoprotein</keyword>
<keyword evidence="5" id="KW-0694">RNA-binding</keyword>
<evidence type="ECO:0000256" key="2">
    <source>
        <dbReference type="ARBA" id="ARBA00004496"/>
    </source>
</evidence>
<keyword evidence="5" id="KW-0699">rRNA-binding</keyword>
<protein>
    <recommendedName>
        <fullName evidence="8">Large ribosomal subunit protein uL18</fullName>
    </recommendedName>
    <alternativeName>
        <fullName evidence="9">60S ribosomal protein L5</fullName>
    </alternativeName>
</protein>
<accession>A0A6P6XJ86</accession>
<dbReference type="InterPro" id="IPR057268">
    <property type="entry name" value="Ribosomal_L18"/>
</dbReference>
<evidence type="ECO:0000256" key="9">
    <source>
        <dbReference type="ARBA" id="ARBA00035352"/>
    </source>
</evidence>
<dbReference type="GO" id="GO:0006412">
    <property type="term" value="P:translation"/>
    <property type="evidence" value="ECO:0007669"/>
    <property type="project" value="InterPro"/>
</dbReference>
<feature type="domain" description="Large ribosomal subunit protein uL18 C-terminal eukaryotes" evidence="10">
    <location>
        <begin position="207"/>
        <end position="276"/>
    </location>
</feature>
<dbReference type="PANTHER" id="PTHR23410">
    <property type="entry name" value="RIBOSOMAL PROTEIN L5-RELATED"/>
    <property type="match status" value="1"/>
</dbReference>
<keyword evidence="6" id="KW-0689">Ribosomal protein</keyword>
<dbReference type="Pfam" id="PF17144">
    <property type="entry name" value="Ribosomal_L5e"/>
    <property type="match status" value="2"/>
</dbReference>
<dbReference type="GO" id="GO:0000027">
    <property type="term" value="P:ribosomal large subunit assembly"/>
    <property type="evidence" value="ECO:0007669"/>
    <property type="project" value="TreeGrafter"/>
</dbReference>
<dbReference type="InParanoid" id="A0A6P6XJ86"/>
<evidence type="ECO:0000313" key="12">
    <source>
        <dbReference type="RefSeq" id="XP_027193600.1"/>
    </source>
</evidence>
<evidence type="ECO:0000256" key="8">
    <source>
        <dbReference type="ARBA" id="ARBA00035197"/>
    </source>
</evidence>
<evidence type="ECO:0000259" key="10">
    <source>
        <dbReference type="Pfam" id="PF14204"/>
    </source>
</evidence>
<reference evidence="12" key="1">
    <citation type="submission" date="2025-08" db="UniProtKB">
        <authorList>
            <consortium name="RefSeq"/>
        </authorList>
    </citation>
    <scope>IDENTIFICATION</scope>
    <source>
        <strain evidence="12">Airmid</strain>
    </source>
</reference>
<comment type="similarity">
    <text evidence="3">Belongs to the universal ribosomal protein uL18 family.</text>
</comment>
<evidence type="ECO:0000256" key="7">
    <source>
        <dbReference type="ARBA" id="ARBA00023274"/>
    </source>
</evidence>
<evidence type="ECO:0000256" key="6">
    <source>
        <dbReference type="ARBA" id="ARBA00022980"/>
    </source>
</evidence>
<dbReference type="GO" id="GO:0003735">
    <property type="term" value="F:structural constituent of ribosome"/>
    <property type="evidence" value="ECO:0007669"/>
    <property type="project" value="InterPro"/>
</dbReference>
<dbReference type="RefSeq" id="XP_027193600.1">
    <property type="nucleotide sequence ID" value="XM_027337799.1"/>
</dbReference>
<dbReference type="Gene3D" id="3.30.420.100">
    <property type="match status" value="2"/>
</dbReference>
<dbReference type="OMA" id="PHFGLKV"/>
<evidence type="ECO:0000256" key="3">
    <source>
        <dbReference type="ARBA" id="ARBA00007116"/>
    </source>
</evidence>
<dbReference type="GO" id="GO:0022625">
    <property type="term" value="C:cytosolic large ribosomal subunit"/>
    <property type="evidence" value="ECO:0007669"/>
    <property type="project" value="TreeGrafter"/>
</dbReference>
<evidence type="ECO:0000256" key="4">
    <source>
        <dbReference type="ARBA" id="ARBA00022490"/>
    </source>
</evidence>
<evidence type="ECO:0000256" key="5">
    <source>
        <dbReference type="ARBA" id="ARBA00022730"/>
    </source>
</evidence>
<dbReference type="SUPFAM" id="SSF53137">
    <property type="entry name" value="Translational machinery components"/>
    <property type="match status" value="1"/>
</dbReference>
<dbReference type="Proteomes" id="UP000515146">
    <property type="component" value="Unplaced"/>
</dbReference>
<dbReference type="InterPro" id="IPR025607">
    <property type="entry name" value="Ribosomal_uL18_C_euk"/>
</dbReference>
<evidence type="ECO:0000256" key="1">
    <source>
        <dbReference type="ARBA" id="ARBA00004021"/>
    </source>
</evidence>
<keyword evidence="4" id="KW-0963">Cytoplasm</keyword>
<dbReference type="AlphaFoldDB" id="A0A6P6XJ86"/>
<gene>
    <name evidence="12" type="primary">LOC113788337</name>
</gene>
<dbReference type="OrthoDB" id="1618453at2759"/>
<dbReference type="HAMAP" id="MF_01337_A">
    <property type="entry name" value="Ribosomal_uL18_A"/>
    <property type="match status" value="1"/>
</dbReference>
<dbReference type="KEGG" id="dpte:113788337"/>
<dbReference type="CDD" id="cd00432">
    <property type="entry name" value="Ribosomal_L18_L5e"/>
    <property type="match status" value="1"/>
</dbReference>
<keyword evidence="11" id="KW-1185">Reference proteome</keyword>
<dbReference type="InterPro" id="IPR005485">
    <property type="entry name" value="Rbsml_uL18_euk_arch"/>
</dbReference>
<sequence length="285" mass="32902">MVLAAVTKTPSYFSRYQVKYRRRREGKTDYQQRRNLIKQDLNKYQTRKYRFIVRFTNSKVICQVAYATLSGDIIVASADSSELTRFDIPIRNTLDGEEYRAEDQDFNKTPLRAVLDVGLSIVTRGNRVFGALKGACDGGLSIPHSIKRFPGYDPNSSDGAYDAELHRERIMGIHVAKYMKKLQEEDPEKYNRQFSRYIKLGITPENLESKIQAVHDAIRANPNTPKAEPKQYKITRENNYIVTYNAKGEQIKYFRPKKLTKAQRMERVQMKIAEVARLASEAMAN</sequence>
<dbReference type="PANTHER" id="PTHR23410:SF12">
    <property type="entry name" value="LARGE RIBOSOMAL SUBUNIT PROTEIN UL18"/>
    <property type="match status" value="1"/>
</dbReference>
<proteinExistence type="inferred from homology"/>
<dbReference type="GO" id="GO:0008097">
    <property type="term" value="F:5S rRNA binding"/>
    <property type="evidence" value="ECO:0007669"/>
    <property type="project" value="InterPro"/>
</dbReference>
<evidence type="ECO:0000313" key="11">
    <source>
        <dbReference type="Proteomes" id="UP000515146"/>
    </source>
</evidence>
<dbReference type="FunCoup" id="A0A6P6XJ86">
    <property type="interactions" value="1395"/>
</dbReference>
<dbReference type="Pfam" id="PF14204">
    <property type="entry name" value="Ribosomal_L18_c"/>
    <property type="match status" value="1"/>
</dbReference>
<dbReference type="PRINTS" id="PR00058">
    <property type="entry name" value="RIBOSOMALL5"/>
</dbReference>
<organism evidence="11 12">
    <name type="scientific">Dermatophagoides pteronyssinus</name>
    <name type="common">European house dust mite</name>
    <dbReference type="NCBI Taxonomy" id="6956"/>
    <lineage>
        <taxon>Eukaryota</taxon>
        <taxon>Metazoa</taxon>
        <taxon>Ecdysozoa</taxon>
        <taxon>Arthropoda</taxon>
        <taxon>Chelicerata</taxon>
        <taxon>Arachnida</taxon>
        <taxon>Acari</taxon>
        <taxon>Acariformes</taxon>
        <taxon>Sarcoptiformes</taxon>
        <taxon>Astigmata</taxon>
        <taxon>Psoroptidia</taxon>
        <taxon>Analgoidea</taxon>
        <taxon>Pyroglyphidae</taxon>
        <taxon>Dermatophagoidinae</taxon>
        <taxon>Dermatophagoides</taxon>
    </lineage>
</organism>
<comment type="subcellular location">
    <subcellularLocation>
        <location evidence="2">Cytoplasm</location>
    </subcellularLocation>
</comment>
<comment type="function">
    <text evidence="1">Component of the ribosome, a large ribonucleoprotein complex responsible for the synthesis of proteins in the cell. The small ribosomal subunit (SSU) binds messenger RNAs (mRNAs) and translates the encoded message by selecting cognate aminoacyl-transfer RNA (tRNA) molecules. The large subunit (LSU) contains the ribosomal catalytic site termed the peptidyl transferase center (PTC), which catalyzes the formation of peptide bonds, thereby polymerizing the amino acids delivered by tRNAs into a polypeptide chain. The nascent polypeptides leave the ribosome through a tunnel in the LSU and interact with protein factors that function in enzymatic processing, targeting, and the membrane insertion of nascent chains at the exit of the ribosomal tunnel.</text>
</comment>